<feature type="region of interest" description="Disordered" evidence="1">
    <location>
        <begin position="31"/>
        <end position="55"/>
    </location>
</feature>
<dbReference type="EMBL" id="BAABJY010000002">
    <property type="protein sequence ID" value="GAA4865752.1"/>
    <property type="molecule type" value="Genomic_DNA"/>
</dbReference>
<name>A0ABP9E1U1_9GAMM</name>
<feature type="compositionally biased region" description="Basic and acidic residues" evidence="1">
    <location>
        <begin position="33"/>
        <end position="42"/>
    </location>
</feature>
<comment type="caution">
    <text evidence="3">The sequence shown here is derived from an EMBL/GenBank/DDBJ whole genome shotgun (WGS) entry which is preliminary data.</text>
</comment>
<evidence type="ECO:0000313" key="3">
    <source>
        <dbReference type="EMBL" id="GAA4865752.1"/>
    </source>
</evidence>
<evidence type="ECO:0000256" key="2">
    <source>
        <dbReference type="SAM" id="SignalP"/>
    </source>
</evidence>
<accession>A0ABP9E1U1</accession>
<evidence type="ECO:0000313" key="4">
    <source>
        <dbReference type="Proteomes" id="UP001501323"/>
    </source>
</evidence>
<proteinExistence type="predicted"/>
<organism evidence="3 4">
    <name type="scientific">Luteimonas vadosa</name>
    <dbReference type="NCBI Taxonomy" id="1165507"/>
    <lineage>
        <taxon>Bacteria</taxon>
        <taxon>Pseudomonadati</taxon>
        <taxon>Pseudomonadota</taxon>
        <taxon>Gammaproteobacteria</taxon>
        <taxon>Lysobacterales</taxon>
        <taxon>Lysobacteraceae</taxon>
        <taxon>Luteimonas</taxon>
    </lineage>
</organism>
<keyword evidence="2" id="KW-0732">Signal</keyword>
<reference evidence="4" key="1">
    <citation type="journal article" date="2019" name="Int. J. Syst. Evol. Microbiol.">
        <title>The Global Catalogue of Microorganisms (GCM) 10K type strain sequencing project: providing services to taxonomists for standard genome sequencing and annotation.</title>
        <authorList>
            <consortium name="The Broad Institute Genomics Platform"/>
            <consortium name="The Broad Institute Genome Sequencing Center for Infectious Disease"/>
            <person name="Wu L."/>
            <person name="Ma J."/>
        </authorList>
    </citation>
    <scope>NUCLEOTIDE SEQUENCE [LARGE SCALE GENOMIC DNA]</scope>
    <source>
        <strain evidence="4">JCM 18392</strain>
    </source>
</reference>
<dbReference type="RefSeq" id="WP_345295108.1">
    <property type="nucleotide sequence ID" value="NZ_BAABJY010000002.1"/>
</dbReference>
<protein>
    <recommendedName>
        <fullName evidence="5">TonB-dependent receptor</fullName>
    </recommendedName>
</protein>
<dbReference type="Proteomes" id="UP001501323">
    <property type="component" value="Unassembled WGS sequence"/>
</dbReference>
<keyword evidence="4" id="KW-1185">Reference proteome</keyword>
<feature type="signal peptide" evidence="2">
    <location>
        <begin position="1"/>
        <end position="25"/>
    </location>
</feature>
<feature type="chain" id="PRO_5046695645" description="TonB-dependent receptor" evidence="2">
    <location>
        <begin position="26"/>
        <end position="244"/>
    </location>
</feature>
<evidence type="ECO:0008006" key="5">
    <source>
        <dbReference type="Google" id="ProtNLM"/>
    </source>
</evidence>
<sequence length="244" mass="26284">MPRTRSPIASVLLIAIVTCAMGSVAAVQQPRAEAPKHIEAKPTRALGQPESRAEGDETLQNAVASAVVGVLTEQFGGRRIAVKLDSTEAEIASIRDRVVSGEGRVQIGSDQEWIGFRYRTLYDTQEGSAGFPQVTLGGTRATAERTVPNDSGLVRELDRQVAAQLGREFVGQSVALKIDEVTTHETGKRYLRFDGAGLANFGREGSTPARIDALYDRAEKAWLRVNYELGPAAVLQDEHSIAGN</sequence>
<evidence type="ECO:0000256" key="1">
    <source>
        <dbReference type="SAM" id="MobiDB-lite"/>
    </source>
</evidence>
<gene>
    <name evidence="3" type="ORF">GCM10023332_17390</name>
</gene>